<dbReference type="InterPro" id="IPR011032">
    <property type="entry name" value="GroES-like_sf"/>
</dbReference>
<evidence type="ECO:0000256" key="2">
    <source>
        <dbReference type="ARBA" id="ARBA00022553"/>
    </source>
</evidence>
<dbReference type="InterPro" id="IPR006162">
    <property type="entry name" value="Ppantetheine_attach_site"/>
</dbReference>
<dbReference type="InterPro" id="IPR032821">
    <property type="entry name" value="PKS_assoc"/>
</dbReference>
<feature type="transmembrane region" description="Helical" evidence="7">
    <location>
        <begin position="2345"/>
        <end position="2367"/>
    </location>
</feature>
<reference evidence="11" key="1">
    <citation type="submission" date="2022-07" db="EMBL/GenBank/DDBJ databases">
        <title>Taxonomy of Aspergillus series Nigri: significant species reduction supported by multi-species coalescent approaches.</title>
        <authorList>
            <person name="Bian C."/>
            <person name="Kusuya Y."/>
            <person name="Sklenar F."/>
            <person name="D'hooge E."/>
            <person name="Yaguchi T."/>
            <person name="Takahashi H."/>
            <person name="Hubka V."/>
        </authorList>
    </citation>
    <scope>NUCLEOTIDE SEQUENCE</scope>
    <source>
        <strain evidence="11">CBS 733.88</strain>
    </source>
</reference>
<dbReference type="InterPro" id="IPR042104">
    <property type="entry name" value="PKS_dehydratase_sf"/>
</dbReference>
<feature type="transmembrane region" description="Helical" evidence="7">
    <location>
        <begin position="2469"/>
        <end position="2491"/>
    </location>
</feature>
<feature type="domain" description="Ketosynthase family 3 (KS3)" evidence="9">
    <location>
        <begin position="23"/>
        <end position="447"/>
    </location>
</feature>
<dbReference type="Pfam" id="PF21089">
    <property type="entry name" value="PKS_DH_N"/>
    <property type="match status" value="1"/>
</dbReference>
<dbReference type="InterPro" id="IPR018201">
    <property type="entry name" value="Ketoacyl_synth_AS"/>
</dbReference>
<organism evidence="11 12">
    <name type="scientific">Aspergillus brasiliensis</name>
    <dbReference type="NCBI Taxonomy" id="319629"/>
    <lineage>
        <taxon>Eukaryota</taxon>
        <taxon>Fungi</taxon>
        <taxon>Dikarya</taxon>
        <taxon>Ascomycota</taxon>
        <taxon>Pezizomycotina</taxon>
        <taxon>Eurotiomycetes</taxon>
        <taxon>Eurotiomycetidae</taxon>
        <taxon>Eurotiales</taxon>
        <taxon>Aspergillaceae</taxon>
        <taxon>Aspergillus</taxon>
        <taxon>Aspergillus subgen. Circumdati</taxon>
    </lineage>
</organism>
<dbReference type="InterPro" id="IPR049900">
    <property type="entry name" value="PKS_mFAS_DH"/>
</dbReference>
<dbReference type="PROSITE" id="PS52019">
    <property type="entry name" value="PKS_MFAS_DH"/>
    <property type="match status" value="1"/>
</dbReference>
<evidence type="ECO:0000256" key="5">
    <source>
        <dbReference type="PROSITE-ProRule" id="PRU01363"/>
    </source>
</evidence>
<dbReference type="PROSITE" id="PS52004">
    <property type="entry name" value="KS3_2"/>
    <property type="match status" value="1"/>
</dbReference>
<evidence type="ECO:0000256" key="4">
    <source>
        <dbReference type="ARBA" id="ARBA00023268"/>
    </source>
</evidence>
<feature type="region of interest" description="C-terminal hotdog fold" evidence="5">
    <location>
        <begin position="1105"/>
        <end position="1260"/>
    </location>
</feature>
<dbReference type="Pfam" id="PF14765">
    <property type="entry name" value="PS-DH"/>
    <property type="match status" value="1"/>
</dbReference>
<dbReference type="Pfam" id="PF13602">
    <property type="entry name" value="ADH_zinc_N_2"/>
    <property type="match status" value="1"/>
</dbReference>
<gene>
    <name evidence="11" type="ORF">AbraCBS73388_002563</name>
</gene>
<dbReference type="Gene3D" id="3.10.129.110">
    <property type="entry name" value="Polyketide synthase dehydratase"/>
    <property type="match status" value="1"/>
</dbReference>
<dbReference type="SUPFAM" id="SSF50129">
    <property type="entry name" value="GroES-like"/>
    <property type="match status" value="1"/>
</dbReference>
<dbReference type="GO" id="GO:1901336">
    <property type="term" value="P:lactone biosynthetic process"/>
    <property type="evidence" value="ECO:0007669"/>
    <property type="project" value="UniProtKB-ARBA"/>
</dbReference>
<feature type="region of interest" description="N-terminal hotdog fold" evidence="5">
    <location>
        <begin position="938"/>
        <end position="1075"/>
    </location>
</feature>
<dbReference type="InterPro" id="IPR016035">
    <property type="entry name" value="Acyl_Trfase/lysoPLipase"/>
</dbReference>
<dbReference type="Gene3D" id="3.40.50.720">
    <property type="entry name" value="NAD(P)-binding Rossmann-like Domain"/>
    <property type="match status" value="1"/>
</dbReference>
<feature type="domain" description="Carrier" evidence="8">
    <location>
        <begin position="2127"/>
        <end position="2208"/>
    </location>
</feature>
<dbReference type="SUPFAM" id="SSF55048">
    <property type="entry name" value="Probable ACP-binding domain of malonyl-CoA ACP transacylase"/>
    <property type="match status" value="1"/>
</dbReference>
<dbReference type="Pfam" id="PF08240">
    <property type="entry name" value="ADH_N"/>
    <property type="match status" value="1"/>
</dbReference>
<keyword evidence="4" id="KW-0511">Multifunctional enzyme</keyword>
<feature type="transmembrane region" description="Helical" evidence="7">
    <location>
        <begin position="2306"/>
        <end position="2325"/>
    </location>
</feature>
<dbReference type="InterPro" id="IPR009081">
    <property type="entry name" value="PP-bd_ACP"/>
</dbReference>
<evidence type="ECO:0000256" key="6">
    <source>
        <dbReference type="SAM" id="MobiDB-lite"/>
    </source>
</evidence>
<dbReference type="SMART" id="SM00822">
    <property type="entry name" value="PKS_KR"/>
    <property type="match status" value="1"/>
</dbReference>
<feature type="domain" description="PKS/mFAS DH" evidence="10">
    <location>
        <begin position="938"/>
        <end position="1260"/>
    </location>
</feature>
<dbReference type="GO" id="GO:0006633">
    <property type="term" value="P:fatty acid biosynthetic process"/>
    <property type="evidence" value="ECO:0007669"/>
    <property type="project" value="InterPro"/>
</dbReference>
<protein>
    <submittedName>
        <fullName evidence="11">Type I Iterative Polyketide synthase (PKS)</fullName>
    </submittedName>
</protein>
<dbReference type="InterPro" id="IPR020843">
    <property type="entry name" value="ER"/>
</dbReference>
<dbReference type="Pfam" id="PF00698">
    <property type="entry name" value="Acyl_transf_1"/>
    <property type="match status" value="1"/>
</dbReference>
<dbReference type="CDD" id="cd00833">
    <property type="entry name" value="PKS"/>
    <property type="match status" value="1"/>
</dbReference>
<dbReference type="InterPro" id="IPR049551">
    <property type="entry name" value="PKS_DH_C"/>
</dbReference>
<dbReference type="SMART" id="SM00827">
    <property type="entry name" value="PKS_AT"/>
    <property type="match status" value="1"/>
</dbReference>
<keyword evidence="2" id="KW-0597">Phosphoprotein</keyword>
<dbReference type="PANTHER" id="PTHR43775">
    <property type="entry name" value="FATTY ACID SYNTHASE"/>
    <property type="match status" value="1"/>
</dbReference>
<dbReference type="Pfam" id="PF23297">
    <property type="entry name" value="ACP_SdgA_C"/>
    <property type="match status" value="1"/>
</dbReference>
<dbReference type="PROSITE" id="PS00012">
    <property type="entry name" value="PHOSPHOPANTETHEINE"/>
    <property type="match status" value="1"/>
</dbReference>
<feature type="transmembrane region" description="Helical" evidence="7">
    <location>
        <begin position="2269"/>
        <end position="2294"/>
    </location>
</feature>
<dbReference type="GO" id="GO:0004312">
    <property type="term" value="F:fatty acid synthase activity"/>
    <property type="evidence" value="ECO:0007669"/>
    <property type="project" value="TreeGrafter"/>
</dbReference>
<dbReference type="InterPro" id="IPR016036">
    <property type="entry name" value="Malonyl_transacylase_ACP-bd"/>
</dbReference>
<keyword evidence="7" id="KW-0472">Membrane</keyword>
<dbReference type="InterPro" id="IPR036291">
    <property type="entry name" value="NAD(P)-bd_dom_sf"/>
</dbReference>
<dbReference type="GO" id="GO:0031177">
    <property type="term" value="F:phosphopantetheine binding"/>
    <property type="evidence" value="ECO:0007669"/>
    <property type="project" value="InterPro"/>
</dbReference>
<dbReference type="GO" id="GO:0044550">
    <property type="term" value="P:secondary metabolite biosynthetic process"/>
    <property type="evidence" value="ECO:0007669"/>
    <property type="project" value="UniProtKB-ARBA"/>
</dbReference>
<dbReference type="SUPFAM" id="SSF47336">
    <property type="entry name" value="ACP-like"/>
    <property type="match status" value="1"/>
</dbReference>
<dbReference type="InterPro" id="IPR014031">
    <property type="entry name" value="Ketoacyl_synth_C"/>
</dbReference>
<dbReference type="FunFam" id="3.40.50.720:FF:000209">
    <property type="entry name" value="Polyketide synthase Pks12"/>
    <property type="match status" value="1"/>
</dbReference>
<feature type="region of interest" description="Disordered" evidence="6">
    <location>
        <begin position="1"/>
        <end position="20"/>
    </location>
</feature>
<dbReference type="InterPro" id="IPR014043">
    <property type="entry name" value="Acyl_transferase_dom"/>
</dbReference>
<dbReference type="GO" id="GO:0004315">
    <property type="term" value="F:3-oxoacyl-[acyl-carrier-protein] synthase activity"/>
    <property type="evidence" value="ECO:0007669"/>
    <property type="project" value="InterPro"/>
</dbReference>
<feature type="active site" description="Proton donor; for dehydratase activity" evidence="5">
    <location>
        <position position="1170"/>
    </location>
</feature>
<dbReference type="EMBL" id="BROQ01000148">
    <property type="protein sequence ID" value="GKZ26476.1"/>
    <property type="molecule type" value="Genomic_DNA"/>
</dbReference>
<sequence length="2507" mass="273491">MSPACDTTVDMNGSQSPAESPALEPIAIIGYSCRLSGEVSSPSDLWELCTRGRSGWTPIPKDRWSAEAFYHPNNSKPGTSNQASGYFLHDVSRFDAPFFNVSAQEAISMDPQQRFLLECAYEAMESAGISREYMAGRRIGVFIGASLPDYETNNLRDTETTPMFQATGGSPALQANRISYMFDLRGPSLTVDTACSSSLVALHSAVQSLRSGESSEALVGGCHLLLTPDNSITMSMQQLLNEEGKTFAFEERGNSGFARGEGAGVIMLKSLSAALRDRDPIRAVIAHSGVNQDGKTRGITCPNGVAQEELIRRVYQEANLNPADCGFVEAHGTGTAVGDPIEATAIQAVFGQGRTARNPLYIGSVKTNVGHLEGASGIVAVIKSAMMLERELVLPNANYKKPNPKIPFSEWHMKVVNGTRPWPRGKKYISVSNYGFGGTNAHVVLQKAPSQVPGEAANHTKDQEGKRRLLVISAHDREALRTRCKDYCVYFEQRPEVFENTLFSNFAYTVGSKRSHLPFRIALSATSLDDAGVQLAQMKINPVRAIGGDGPSVSFVFTGQGAQWAQMGMPLMDEYPVFAAAIHRADKYLSEKLGAQFSLHEELLHDAASSKVNTPYISQPACTALQIALVDLLGSWGIRPACVVGHSSGEIAAAYAAGIFDLEGAMTLAYRRGQMTELLKGNYPDLKGTMMAVGASAEAIQPMLKTLSSGYATVACINSPSSVTISGDASAIAELQGILEEKKIFNRSLMIDVAYHSNHMKKVSEAYLSAIASVQPSDTATATFFSSVVGELCEPADLGPSYWVQNLTSPVLFANALRKVCGVGNKPNLLVEVGPHSALKGPILDTLKALGTTVASEVGYAPTVVRKADPSKTIIDAAGAVYVRGGTLNINEINFPCSGTATCTVLDDLPRYPWQHDTVFWHQSRISEKHRFRDGQRNDILGTEAFYSNDLEPTWRNIIRLDDIPWLRDHKMQGMIVFPIAGYISMAIEGARTRAQRYGTVAAESQFELREVSVGSALVLSDDLDTEITITLRPYTEGTRGTSNAWDEFRICSWNSKRHWSDHCTGLVRVRPNKTNRKQNPVVNCVELEEIALGKKAGEVMEAATYDIDIENMYKVLAEVGAGYGLPFQGVENCFSGPHHSRADLFVRDTQSLMPKNYEAPVVIHPTLLDALLHLTWPILGKGRMELETLYVPTVIKSLVIDGNIASTGQHFPAWCKGGSVRGTPEPTKFDLWVTPVDSSEVLINMEGLIMTPINDSGCDNKVPQDLCYQLHWKPWTEVEATTAKEVAETKEFNGNANSQVIEHVNGHGHGIHCHHNRSQDEVLIAEFGQCAVAAEQLQVAISTKAIRWATSIASLSEIDVKQKRQHVIILQTAAKTLRDLTETDFSNIQQILLNSNNLIWVYRNDTPDSQMIVGLIRSLRSETGANASTLGLSAEDFDEPAGPILAAMNALWPADVPLKPSTDFEFTTHNGQLMVPRITNDDALNAFVKKETSNDLTLEPQPFTQPGRRFKLEIATQGALDTLYFTDDNVEPLADDEIEIEVHATGLNFKDVAVAMGQLSQPYIGIECSGVVSSVGKKVTNLMIGQRVMALPLGAYSTFARCKATSATAIPESLSFEVAAGVPVVFCTAYYALYELARLQHGVGEKVLIHAAAGGVGQAAIMLAQIASADIYATVGSAEKKEFLISQYGLRADHIFYSRDASFGRSLRELTGGGVDIVLNSLAGDLLRESWESLAPFGRFIEIGKADITKNTRLDMLPFEHNLSFHSVDLTKVAAFKPRLMHQLLDKVSWLLSRGVIHSVFPLSVCPIADIEVAFRAMQTGKSMGKTVIVPREGDQVKAVVAKTRDDILRADATYIVVGGTGGLGRSIARWMAQKGARNIVLVSRNAVVNAPIQELIDALRPSGTNIVLQACDVSNRTSVDAMLKDLADLPPIRGIIHGAMVLRDTLFENMHYADFQAVTASKVSGAWNLHDALGPQPLDFFIALSSVSGIVGNKGQAAYAAANVFLDGFMEWRRNQGLPGTSIALTAVRDAGYLATVDPARRAEILRTIGTEGMTEVEVLALLAAAVTGDLAHQAITGLASSTREPMWAPDAKFDLLTPKTNDDKGDVADDATHLPLHMQLAQASSKEEKVQICYAALASKLAQVLVLNLEDIEPSLSVSALGLDSLVAIELRSWIAREARANVQVLELLSTGSLGAVAELIVVQDMLGSVAKIHYTYGMIIGTITVLEDPTPECNSAHRGTRESIRTTNSLRATLQCLRTHCGRWYYIRGAFIFLLHDMIKTSILPVLFPIHSVTPWQEKLRSAIYAAILANLQILWVHIILTKPSPKSFYRRLPNVWNWIRVAPLPFIEVLACWLVFSTAVSLQAKFLKAAQIVDIEHDMFELHGTHLEPKATRGLAISFVAIFPKLMEALAALPARAVFIHVAASMLPEVDEPLVRLDPRLKRDASLGIRDAWNSFHVVSWARFWRVQATAFVMGVVVFIVGRMMFVDFDRYAAFPVVWFNT</sequence>
<evidence type="ECO:0000256" key="7">
    <source>
        <dbReference type="SAM" id="Phobius"/>
    </source>
</evidence>
<dbReference type="SMART" id="SM00825">
    <property type="entry name" value="PKS_KS"/>
    <property type="match status" value="1"/>
</dbReference>
<keyword evidence="7" id="KW-1133">Transmembrane helix</keyword>
<evidence type="ECO:0000259" key="9">
    <source>
        <dbReference type="PROSITE" id="PS52004"/>
    </source>
</evidence>
<dbReference type="InterPro" id="IPR050091">
    <property type="entry name" value="PKS_NRPS_Biosynth_Enz"/>
</dbReference>
<keyword evidence="7" id="KW-0812">Transmembrane</keyword>
<dbReference type="InterPro" id="IPR020841">
    <property type="entry name" value="PKS_Beta-ketoAc_synthase_dom"/>
</dbReference>
<evidence type="ECO:0000259" key="8">
    <source>
        <dbReference type="PROSITE" id="PS50075"/>
    </source>
</evidence>
<evidence type="ECO:0000259" key="10">
    <source>
        <dbReference type="PROSITE" id="PS52019"/>
    </source>
</evidence>
<dbReference type="SMART" id="SM00823">
    <property type="entry name" value="PKS_PP"/>
    <property type="match status" value="1"/>
</dbReference>
<dbReference type="Pfam" id="PF08659">
    <property type="entry name" value="KR"/>
    <property type="match status" value="1"/>
</dbReference>
<dbReference type="SMART" id="SM00829">
    <property type="entry name" value="PKS_ER"/>
    <property type="match status" value="1"/>
</dbReference>
<dbReference type="Pfam" id="PF00109">
    <property type="entry name" value="ketoacyl-synt"/>
    <property type="match status" value="1"/>
</dbReference>
<dbReference type="InterPro" id="IPR013968">
    <property type="entry name" value="PKS_KR"/>
</dbReference>
<evidence type="ECO:0000313" key="11">
    <source>
        <dbReference type="EMBL" id="GKZ26476.1"/>
    </source>
</evidence>
<dbReference type="SUPFAM" id="SSF53901">
    <property type="entry name" value="Thiolase-like"/>
    <property type="match status" value="1"/>
</dbReference>
<dbReference type="GO" id="GO:0016491">
    <property type="term" value="F:oxidoreductase activity"/>
    <property type="evidence" value="ECO:0007669"/>
    <property type="project" value="InterPro"/>
</dbReference>
<dbReference type="Pfam" id="PF16197">
    <property type="entry name" value="KAsynt_C_assoc"/>
    <property type="match status" value="1"/>
</dbReference>
<keyword evidence="3" id="KW-0808">Transferase</keyword>
<dbReference type="Gene3D" id="3.40.47.10">
    <property type="match status" value="1"/>
</dbReference>
<dbReference type="InterPro" id="IPR020806">
    <property type="entry name" value="PKS_PP-bd"/>
</dbReference>
<dbReference type="InterPro" id="IPR013154">
    <property type="entry name" value="ADH-like_N"/>
</dbReference>
<dbReference type="Gene3D" id="1.10.1200.10">
    <property type="entry name" value="ACP-like"/>
    <property type="match status" value="1"/>
</dbReference>
<dbReference type="SUPFAM" id="SSF52151">
    <property type="entry name" value="FabD/lysophospholipase-like"/>
    <property type="match status" value="1"/>
</dbReference>
<evidence type="ECO:0000256" key="1">
    <source>
        <dbReference type="ARBA" id="ARBA00022450"/>
    </source>
</evidence>
<dbReference type="InterPro" id="IPR020807">
    <property type="entry name" value="PKS_DH"/>
</dbReference>
<dbReference type="Proteomes" id="UP001143548">
    <property type="component" value="Unassembled WGS sequence"/>
</dbReference>
<proteinExistence type="predicted"/>
<dbReference type="InterPro" id="IPR049552">
    <property type="entry name" value="PKS_DH_N"/>
</dbReference>
<dbReference type="InterPro" id="IPR001227">
    <property type="entry name" value="Ac_transferase_dom_sf"/>
</dbReference>
<dbReference type="SMART" id="SM00826">
    <property type="entry name" value="PKS_DH"/>
    <property type="match status" value="1"/>
</dbReference>
<keyword evidence="1" id="KW-0596">Phosphopantetheine</keyword>
<dbReference type="PROSITE" id="PS00606">
    <property type="entry name" value="KS3_1"/>
    <property type="match status" value="1"/>
</dbReference>
<accession>A0A9W5Z1N9</accession>
<dbReference type="InterPro" id="IPR014030">
    <property type="entry name" value="Ketoacyl_synth_N"/>
</dbReference>
<feature type="compositionally biased region" description="Polar residues" evidence="6">
    <location>
        <begin position="9"/>
        <end position="18"/>
    </location>
</feature>
<dbReference type="InterPro" id="IPR036736">
    <property type="entry name" value="ACP-like_sf"/>
</dbReference>
<comment type="caution">
    <text evidence="11">The sequence shown here is derived from an EMBL/GenBank/DDBJ whole genome shotgun (WGS) entry which is preliminary data.</text>
</comment>
<dbReference type="PANTHER" id="PTHR43775:SF13">
    <property type="entry name" value="POLYKETIDE SYNTHASE 1"/>
    <property type="match status" value="1"/>
</dbReference>
<dbReference type="Gene3D" id="3.40.366.10">
    <property type="entry name" value="Malonyl-Coenzyme A Acyl Carrier Protein, domain 2"/>
    <property type="match status" value="1"/>
</dbReference>
<name>A0A9W5Z1N9_9EURO</name>
<feature type="active site" description="Proton acceptor; for dehydratase activity" evidence="5">
    <location>
        <position position="970"/>
    </location>
</feature>
<dbReference type="InterPro" id="IPR016039">
    <property type="entry name" value="Thiolase-like"/>
</dbReference>
<dbReference type="CDD" id="cd05195">
    <property type="entry name" value="enoyl_red"/>
    <property type="match status" value="1"/>
</dbReference>
<dbReference type="PROSITE" id="PS50075">
    <property type="entry name" value="CARRIER"/>
    <property type="match status" value="1"/>
</dbReference>
<dbReference type="Gene3D" id="3.90.180.10">
    <property type="entry name" value="Medium-chain alcohol dehydrogenases, catalytic domain"/>
    <property type="match status" value="1"/>
</dbReference>
<dbReference type="SUPFAM" id="SSF51735">
    <property type="entry name" value="NAD(P)-binding Rossmann-fold domains"/>
    <property type="match status" value="2"/>
</dbReference>
<evidence type="ECO:0000256" key="3">
    <source>
        <dbReference type="ARBA" id="ARBA00022679"/>
    </source>
</evidence>
<evidence type="ECO:0000313" key="12">
    <source>
        <dbReference type="Proteomes" id="UP001143548"/>
    </source>
</evidence>
<dbReference type="Pfam" id="PF02801">
    <property type="entry name" value="Ketoacyl-synt_C"/>
    <property type="match status" value="1"/>
</dbReference>
<dbReference type="InterPro" id="IPR057326">
    <property type="entry name" value="KR_dom"/>
</dbReference>